<dbReference type="SUPFAM" id="SSF52540">
    <property type="entry name" value="P-loop containing nucleoside triphosphate hydrolases"/>
    <property type="match status" value="1"/>
</dbReference>
<keyword evidence="2" id="KW-0547">Nucleotide-binding</keyword>
<organism evidence="5 6">
    <name type="scientific">Lignipirellula cremea</name>
    <dbReference type="NCBI Taxonomy" id="2528010"/>
    <lineage>
        <taxon>Bacteria</taxon>
        <taxon>Pseudomonadati</taxon>
        <taxon>Planctomycetota</taxon>
        <taxon>Planctomycetia</taxon>
        <taxon>Pirellulales</taxon>
        <taxon>Pirellulaceae</taxon>
        <taxon>Lignipirellula</taxon>
    </lineage>
</organism>
<dbReference type="Gene3D" id="3.30.450.90">
    <property type="match status" value="1"/>
</dbReference>
<dbReference type="PANTHER" id="PTHR30258:SF2">
    <property type="entry name" value="COMG OPERON PROTEIN 1"/>
    <property type="match status" value="1"/>
</dbReference>
<keyword evidence="6" id="KW-1185">Reference proteome</keyword>
<evidence type="ECO:0000313" key="5">
    <source>
        <dbReference type="EMBL" id="QDU95367.1"/>
    </source>
</evidence>
<dbReference type="InterPro" id="IPR027417">
    <property type="entry name" value="P-loop_NTPase"/>
</dbReference>
<dbReference type="PROSITE" id="PS00662">
    <property type="entry name" value="T2SP_E"/>
    <property type="match status" value="1"/>
</dbReference>
<dbReference type="AlphaFoldDB" id="A0A518DU53"/>
<dbReference type="EMBL" id="CP036433">
    <property type="protein sequence ID" value="QDU95367.1"/>
    <property type="molecule type" value="Genomic_DNA"/>
</dbReference>
<dbReference type="OrthoDB" id="244550at2"/>
<dbReference type="Pfam" id="PF00437">
    <property type="entry name" value="T2SSE"/>
    <property type="match status" value="1"/>
</dbReference>
<dbReference type="RefSeq" id="WP_145054118.1">
    <property type="nucleotide sequence ID" value="NZ_CP036433.1"/>
</dbReference>
<reference evidence="5 6" key="1">
    <citation type="submission" date="2019-02" db="EMBL/GenBank/DDBJ databases">
        <title>Deep-cultivation of Planctomycetes and their phenomic and genomic characterization uncovers novel biology.</title>
        <authorList>
            <person name="Wiegand S."/>
            <person name="Jogler M."/>
            <person name="Boedeker C."/>
            <person name="Pinto D."/>
            <person name="Vollmers J."/>
            <person name="Rivas-Marin E."/>
            <person name="Kohn T."/>
            <person name="Peeters S.H."/>
            <person name="Heuer A."/>
            <person name="Rast P."/>
            <person name="Oberbeckmann S."/>
            <person name="Bunk B."/>
            <person name="Jeske O."/>
            <person name="Meyerdierks A."/>
            <person name="Storesund J.E."/>
            <person name="Kallscheuer N."/>
            <person name="Luecker S."/>
            <person name="Lage O.M."/>
            <person name="Pohl T."/>
            <person name="Merkel B.J."/>
            <person name="Hornburger P."/>
            <person name="Mueller R.-W."/>
            <person name="Bruemmer F."/>
            <person name="Labrenz M."/>
            <person name="Spormann A.M."/>
            <person name="Op den Camp H."/>
            <person name="Overmann J."/>
            <person name="Amann R."/>
            <person name="Jetten M.S.M."/>
            <person name="Mascher T."/>
            <person name="Medema M.H."/>
            <person name="Devos D.P."/>
            <person name="Kaster A.-K."/>
            <person name="Ovreas L."/>
            <person name="Rohde M."/>
            <person name="Galperin M.Y."/>
            <person name="Jogler C."/>
        </authorList>
    </citation>
    <scope>NUCLEOTIDE SEQUENCE [LARGE SCALE GENOMIC DNA]</scope>
    <source>
        <strain evidence="5 6">Pla85_3_4</strain>
    </source>
</reference>
<dbReference type="PANTHER" id="PTHR30258">
    <property type="entry name" value="TYPE II SECRETION SYSTEM PROTEIN GSPE-RELATED"/>
    <property type="match status" value="1"/>
</dbReference>
<name>A0A518DU53_9BACT</name>
<dbReference type="GO" id="GO:0005524">
    <property type="term" value="F:ATP binding"/>
    <property type="evidence" value="ECO:0007669"/>
    <property type="project" value="UniProtKB-KW"/>
</dbReference>
<comment type="similarity">
    <text evidence="1">Belongs to the GSP E family.</text>
</comment>
<dbReference type="InterPro" id="IPR001482">
    <property type="entry name" value="T2SS/T4SS_dom"/>
</dbReference>
<gene>
    <name evidence="5" type="primary">epsE_8</name>
    <name evidence="5" type="ORF">Pla8534_31820</name>
</gene>
<dbReference type="KEGG" id="lcre:Pla8534_31820"/>
<protein>
    <submittedName>
        <fullName evidence="5">Type II secretion system protein E</fullName>
    </submittedName>
</protein>
<evidence type="ECO:0000259" key="4">
    <source>
        <dbReference type="PROSITE" id="PS00662"/>
    </source>
</evidence>
<proteinExistence type="inferred from homology"/>
<dbReference type="GO" id="GO:0016887">
    <property type="term" value="F:ATP hydrolysis activity"/>
    <property type="evidence" value="ECO:0007669"/>
    <property type="project" value="TreeGrafter"/>
</dbReference>
<evidence type="ECO:0000256" key="3">
    <source>
        <dbReference type="ARBA" id="ARBA00022840"/>
    </source>
</evidence>
<dbReference type="Gene3D" id="3.40.50.300">
    <property type="entry name" value="P-loop containing nucleotide triphosphate hydrolases"/>
    <property type="match status" value="1"/>
</dbReference>
<evidence type="ECO:0000256" key="1">
    <source>
        <dbReference type="ARBA" id="ARBA00006611"/>
    </source>
</evidence>
<accession>A0A518DU53</accession>
<dbReference type="Proteomes" id="UP000317648">
    <property type="component" value="Chromosome"/>
</dbReference>
<dbReference type="GO" id="GO:0005886">
    <property type="term" value="C:plasma membrane"/>
    <property type="evidence" value="ECO:0007669"/>
    <property type="project" value="TreeGrafter"/>
</dbReference>
<sequence length="414" mass="45262">MNDHRPEEAPIDFTATDLADMPIQEAIESIVRQAVSMNSSDLYFLSEELCTSVKVRSLGTISRIAVLSADQGRHILSVMKANAGMDIAERRRPCDGRLLFSEGDLRIDLRINTVPTLFGEDMTCRILDRSSNLRSLDDLGMTRGDLGQVRSMLQSTSGLILVTGPTGTGKTTTQYACLQHLNDGTKKINTIEDPVEYAMSGVCQTGVNLRVGLNFSDILPSLLRQSPDIIMIGEIRDEETAITAVRAANSGHLVLATLHAPVAAGAVQSMLALNSNPYFLASCLLGVIAQRLIRVLCPACRVAYDISMAPETFAEIQHLLDADEGKAIYGPAGCEKCYGRGYGSRMGLYEVLVFNREIRRLVSDARPSREIEQAAIKNGMIEFRRAALLRVAQGVTSTEEMMQEVPSEYLGLED</sequence>
<feature type="domain" description="Bacterial type II secretion system protein E" evidence="4">
    <location>
        <begin position="223"/>
        <end position="237"/>
    </location>
</feature>
<keyword evidence="3" id="KW-0067">ATP-binding</keyword>
<evidence type="ECO:0000313" key="6">
    <source>
        <dbReference type="Proteomes" id="UP000317648"/>
    </source>
</evidence>
<evidence type="ECO:0000256" key="2">
    <source>
        <dbReference type="ARBA" id="ARBA00022741"/>
    </source>
</evidence>